<proteinExistence type="predicted"/>
<organism evidence="1 2">
    <name type="scientific">Theileria orientalis</name>
    <dbReference type="NCBI Taxonomy" id="68886"/>
    <lineage>
        <taxon>Eukaryota</taxon>
        <taxon>Sar</taxon>
        <taxon>Alveolata</taxon>
        <taxon>Apicomplexa</taxon>
        <taxon>Aconoidasida</taxon>
        <taxon>Piroplasmida</taxon>
        <taxon>Theileriidae</taxon>
        <taxon>Theileria</taxon>
    </lineage>
</organism>
<name>A0A976XK16_THEOR</name>
<dbReference type="AlphaFoldDB" id="A0A976XK16"/>
<gene>
    <name evidence="1" type="ORF">MACJ_004082</name>
</gene>
<dbReference type="EMBL" id="CP056067">
    <property type="protein sequence ID" value="UVC54532.1"/>
    <property type="molecule type" value="Genomic_DNA"/>
</dbReference>
<evidence type="ECO:0000313" key="2">
    <source>
        <dbReference type="Proteomes" id="UP000244803"/>
    </source>
</evidence>
<dbReference type="Proteomes" id="UP000244803">
    <property type="component" value="Chromosome 4"/>
</dbReference>
<reference evidence="1" key="1">
    <citation type="submission" date="2022-07" db="EMBL/GenBank/DDBJ databases">
        <title>Evaluation of T. orientalis genome assembly methods using nanopore sequencing and analysis of variation between genomes.</title>
        <authorList>
            <person name="Yam J."/>
            <person name="Micallef M.L."/>
            <person name="Liu M."/>
            <person name="Djordjevic S.P."/>
            <person name="Bogema D.R."/>
            <person name="Jenkins C."/>
        </authorList>
    </citation>
    <scope>NUCLEOTIDE SEQUENCE</scope>
    <source>
        <strain evidence="1">Fish Creek</strain>
    </source>
</reference>
<evidence type="ECO:0000313" key="1">
    <source>
        <dbReference type="EMBL" id="UVC54532.1"/>
    </source>
</evidence>
<sequence>MEVINSVRSIVSTSGSTIVIGQWYYVLVLQLPKLGCCA</sequence>
<protein>
    <submittedName>
        <fullName evidence="1">Uncharacterized protein</fullName>
    </submittedName>
</protein>
<accession>A0A976XK16</accession>